<comment type="caution">
    <text evidence="3">The sequence shown here is derived from an EMBL/GenBank/DDBJ whole genome shotgun (WGS) entry which is preliminary data.</text>
</comment>
<dbReference type="GO" id="GO:0003677">
    <property type="term" value="F:DNA binding"/>
    <property type="evidence" value="ECO:0007669"/>
    <property type="project" value="InterPro"/>
</dbReference>
<evidence type="ECO:0000259" key="2">
    <source>
        <dbReference type="PROSITE" id="PS50943"/>
    </source>
</evidence>
<evidence type="ECO:0000256" key="1">
    <source>
        <dbReference type="SAM" id="MobiDB-lite"/>
    </source>
</evidence>
<dbReference type="Pfam" id="PF01381">
    <property type="entry name" value="HTH_3"/>
    <property type="match status" value="1"/>
</dbReference>
<evidence type="ECO:0000313" key="3">
    <source>
        <dbReference type="EMBL" id="MPL58849.1"/>
    </source>
</evidence>
<reference evidence="3" key="1">
    <citation type="submission" date="2019-08" db="EMBL/GenBank/DDBJ databases">
        <authorList>
            <person name="Kucharzyk K."/>
            <person name="Murdoch R.W."/>
            <person name="Higgins S."/>
            <person name="Loffler F."/>
        </authorList>
    </citation>
    <scope>NUCLEOTIDE SEQUENCE</scope>
</reference>
<name>A0A644SVW0_9ZZZZ</name>
<sequence>MGRGRSADATEFWRRYDSFGIKDLTLEKATGMPSSTISSYRNGKRYPRAHEAVGMAKAAGTTVEYLVLEEKPNYVSSPELAFYLRARKWRRLIEDIECANPAIVDSLIEAIHASAEEARGSGRDMAAENPHPAEKGY</sequence>
<dbReference type="SUPFAM" id="SSF47413">
    <property type="entry name" value="lambda repressor-like DNA-binding domains"/>
    <property type="match status" value="1"/>
</dbReference>
<dbReference type="InterPro" id="IPR001387">
    <property type="entry name" value="Cro/C1-type_HTH"/>
</dbReference>
<dbReference type="Gene3D" id="1.10.260.40">
    <property type="entry name" value="lambda repressor-like DNA-binding domains"/>
    <property type="match status" value="1"/>
</dbReference>
<protein>
    <recommendedName>
        <fullName evidence="2">HTH cro/C1-type domain-containing protein</fullName>
    </recommendedName>
</protein>
<accession>A0A644SVW0</accession>
<feature type="region of interest" description="Disordered" evidence="1">
    <location>
        <begin position="118"/>
        <end position="137"/>
    </location>
</feature>
<dbReference type="PROSITE" id="PS50943">
    <property type="entry name" value="HTH_CROC1"/>
    <property type="match status" value="1"/>
</dbReference>
<dbReference type="CDD" id="cd00093">
    <property type="entry name" value="HTH_XRE"/>
    <property type="match status" value="1"/>
</dbReference>
<dbReference type="EMBL" id="VSSQ01000008">
    <property type="protein sequence ID" value="MPL58849.1"/>
    <property type="molecule type" value="Genomic_DNA"/>
</dbReference>
<feature type="domain" description="HTH cro/C1-type" evidence="2">
    <location>
        <begin position="26"/>
        <end position="66"/>
    </location>
</feature>
<dbReference type="InterPro" id="IPR010982">
    <property type="entry name" value="Lambda_DNA-bd_dom_sf"/>
</dbReference>
<gene>
    <name evidence="3" type="ORF">SDC9_04393</name>
</gene>
<dbReference type="AlphaFoldDB" id="A0A644SVW0"/>
<proteinExistence type="predicted"/>
<organism evidence="3">
    <name type="scientific">bioreactor metagenome</name>
    <dbReference type="NCBI Taxonomy" id="1076179"/>
    <lineage>
        <taxon>unclassified sequences</taxon>
        <taxon>metagenomes</taxon>
        <taxon>ecological metagenomes</taxon>
    </lineage>
</organism>